<dbReference type="GO" id="GO:0005524">
    <property type="term" value="F:ATP binding"/>
    <property type="evidence" value="ECO:0007669"/>
    <property type="project" value="InterPro"/>
</dbReference>
<dbReference type="InterPro" id="IPR006935">
    <property type="entry name" value="Helicase/UvrB_N"/>
</dbReference>
<evidence type="ECO:0000259" key="1">
    <source>
        <dbReference type="Pfam" id="PF04851"/>
    </source>
</evidence>
<dbReference type="GO" id="GO:0003677">
    <property type="term" value="F:DNA binding"/>
    <property type="evidence" value="ECO:0007669"/>
    <property type="project" value="InterPro"/>
</dbReference>
<accession>A0A1S9PLU7</accession>
<feature type="domain" description="Helicase/UvrB N-terminal" evidence="1">
    <location>
        <begin position="13"/>
        <end position="118"/>
    </location>
</feature>
<evidence type="ECO:0000313" key="3">
    <source>
        <dbReference type="EMBL" id="OOQ61917.1"/>
    </source>
</evidence>
<proteinExistence type="predicted"/>
<dbReference type="InterPro" id="IPR025359">
    <property type="entry name" value="SduA_C"/>
</dbReference>
<dbReference type="GO" id="GO:0016787">
    <property type="term" value="F:hydrolase activity"/>
    <property type="evidence" value="ECO:0007669"/>
    <property type="project" value="InterPro"/>
</dbReference>
<gene>
    <name evidence="3" type="ORF">BC343_02320</name>
</gene>
<evidence type="ECO:0000313" key="4">
    <source>
        <dbReference type="Proteomes" id="UP000189739"/>
    </source>
</evidence>
<reference evidence="3 4" key="1">
    <citation type="submission" date="2016-07" db="EMBL/GenBank/DDBJ databases">
        <title>Genomic analysis of zinc-resistant bacterium Mucilaginibacter pedocola TBZ30.</title>
        <authorList>
            <person name="Huang J."/>
            <person name="Tang J."/>
        </authorList>
    </citation>
    <scope>NUCLEOTIDE SEQUENCE [LARGE SCALE GENOMIC DNA]</scope>
    <source>
        <strain evidence="3 4">TBZ30</strain>
    </source>
</reference>
<organism evidence="3 4">
    <name type="scientific">Mucilaginibacter pedocola</name>
    <dbReference type="NCBI Taxonomy" id="1792845"/>
    <lineage>
        <taxon>Bacteria</taxon>
        <taxon>Pseudomonadati</taxon>
        <taxon>Bacteroidota</taxon>
        <taxon>Sphingobacteriia</taxon>
        <taxon>Sphingobacteriales</taxon>
        <taxon>Sphingobacteriaceae</taxon>
        <taxon>Mucilaginibacter</taxon>
    </lineage>
</organism>
<dbReference type="Pfam" id="PF14082">
    <property type="entry name" value="SduA_C"/>
    <property type="match status" value="1"/>
</dbReference>
<dbReference type="SUPFAM" id="SSF52540">
    <property type="entry name" value="P-loop containing nucleoside triphosphate hydrolases"/>
    <property type="match status" value="1"/>
</dbReference>
<name>A0A1S9PLU7_9SPHI</name>
<evidence type="ECO:0000259" key="2">
    <source>
        <dbReference type="Pfam" id="PF14082"/>
    </source>
</evidence>
<feature type="domain" description="Shedu protein SduA C-terminal" evidence="2">
    <location>
        <begin position="271"/>
        <end position="451"/>
    </location>
</feature>
<keyword evidence="4" id="KW-1185">Reference proteome</keyword>
<dbReference type="Pfam" id="PF04851">
    <property type="entry name" value="ResIII"/>
    <property type="match status" value="1"/>
</dbReference>
<dbReference type="Proteomes" id="UP000189739">
    <property type="component" value="Unassembled WGS sequence"/>
</dbReference>
<sequence>MSTSMNKPNRTQLGLYQNHALTTILNHYDSSRDVTVALPAGSGKTLLAIYAMEELGKRQEVNRMLYVSHFNAAVDNFARLIEQDDTSGKVDVMTFNALNRILSEHQIKPNHYQVIIFDDIDLRLQEVSNLFHQVGGFKINFVRTEDGDVDKKFVYSDLYIYTLNQAFNDGYLVKSQELDLSQQIDLLKEEVAKITTGTDWSQAISDTIVRQIDQLKKKNTEYFKAQELLLSGKIQHDEIIEMSYRKEQLLEFKKLLDDKSYFDRQVVDGSATESVWQKYFERNHWIFGFGLNYVFNTALEGGGLERAVSGFSVTGHGKRSDALLSTTGIIRSLCFGEIKTHRKEILKKVNIPYRSESWSISDELAGGIAQVQRTIQKSLMNIAEALNLKDANGYSTKESIYLFKPKSFLIIGSLNEFKNAEGQVQEDKFSSFELFRRSISDLEIITFDELYQRADAIVNRKWNISNS</sequence>
<dbReference type="STRING" id="1792845.BC343_02320"/>
<dbReference type="InterPro" id="IPR027417">
    <property type="entry name" value="P-loop_NTPase"/>
</dbReference>
<protein>
    <submittedName>
        <fullName evidence="3">Uncharacterized protein</fullName>
    </submittedName>
</protein>
<comment type="caution">
    <text evidence="3">The sequence shown here is derived from an EMBL/GenBank/DDBJ whole genome shotgun (WGS) entry which is preliminary data.</text>
</comment>
<dbReference type="Gene3D" id="3.40.50.300">
    <property type="entry name" value="P-loop containing nucleotide triphosphate hydrolases"/>
    <property type="match status" value="1"/>
</dbReference>
<dbReference type="AlphaFoldDB" id="A0A1S9PLU7"/>
<dbReference type="EMBL" id="MBTF01000001">
    <property type="protein sequence ID" value="OOQ61917.1"/>
    <property type="molecule type" value="Genomic_DNA"/>
</dbReference>